<accession>A0A9W8JMP4</accession>
<reference evidence="3" key="1">
    <citation type="submission" date="2022-06" db="EMBL/GenBank/DDBJ databases">
        <title>Genome Sequence of Candolleomyces eurysporus.</title>
        <authorList>
            <person name="Buettner E."/>
        </authorList>
    </citation>
    <scope>NUCLEOTIDE SEQUENCE</scope>
    <source>
        <strain evidence="3">VTCC 930004</strain>
    </source>
</reference>
<dbReference type="Pfam" id="PF24883">
    <property type="entry name" value="NPHP3_N"/>
    <property type="match status" value="1"/>
</dbReference>
<dbReference type="AlphaFoldDB" id="A0A9W8JMP4"/>
<evidence type="ECO:0000256" key="1">
    <source>
        <dbReference type="ARBA" id="ARBA00022737"/>
    </source>
</evidence>
<gene>
    <name evidence="3" type="ORF">H1R20_g207</name>
</gene>
<comment type="caution">
    <text evidence="3">The sequence shown here is derived from an EMBL/GenBank/DDBJ whole genome shotgun (WGS) entry which is preliminary data.</text>
</comment>
<dbReference type="InterPro" id="IPR056884">
    <property type="entry name" value="NPHP3-like_N"/>
</dbReference>
<protein>
    <recommendedName>
        <fullName evidence="2">Nephrocystin 3-like N-terminal domain-containing protein</fullName>
    </recommendedName>
</protein>
<evidence type="ECO:0000259" key="2">
    <source>
        <dbReference type="Pfam" id="PF24883"/>
    </source>
</evidence>
<proteinExistence type="predicted"/>
<dbReference type="OrthoDB" id="4760524at2759"/>
<feature type="non-terminal residue" evidence="3">
    <location>
        <position position="168"/>
    </location>
</feature>
<name>A0A9W8JMP4_9AGAR</name>
<keyword evidence="4" id="KW-1185">Reference proteome</keyword>
<sequence length="168" mass="18984">MAAVVPEMAPFIRAAVAAKPGLKNFPVPSTSVAMQMQRLVYSPFKAATERGPIESLADHPFLIVIDGLDKCKDKEEIQDLIEGMLTFFDENPFIPLRVFITSRVEQHIQSHLNVPGVRLESLVDHCSDNDITTFLDVLFESERRRNPVIRAYLSEHGEWPVPGINRSW</sequence>
<evidence type="ECO:0000313" key="3">
    <source>
        <dbReference type="EMBL" id="KAJ2936889.1"/>
    </source>
</evidence>
<dbReference type="Proteomes" id="UP001140091">
    <property type="component" value="Unassembled WGS sequence"/>
</dbReference>
<organism evidence="3 4">
    <name type="scientific">Candolleomyces eurysporus</name>
    <dbReference type="NCBI Taxonomy" id="2828524"/>
    <lineage>
        <taxon>Eukaryota</taxon>
        <taxon>Fungi</taxon>
        <taxon>Dikarya</taxon>
        <taxon>Basidiomycota</taxon>
        <taxon>Agaricomycotina</taxon>
        <taxon>Agaricomycetes</taxon>
        <taxon>Agaricomycetidae</taxon>
        <taxon>Agaricales</taxon>
        <taxon>Agaricineae</taxon>
        <taxon>Psathyrellaceae</taxon>
        <taxon>Candolleomyces</taxon>
    </lineage>
</organism>
<keyword evidence="1" id="KW-0677">Repeat</keyword>
<dbReference type="EMBL" id="JANBPK010000012">
    <property type="protein sequence ID" value="KAJ2936889.1"/>
    <property type="molecule type" value="Genomic_DNA"/>
</dbReference>
<feature type="domain" description="Nephrocystin 3-like N-terminal" evidence="2">
    <location>
        <begin position="57"/>
        <end position="103"/>
    </location>
</feature>
<evidence type="ECO:0000313" key="4">
    <source>
        <dbReference type="Proteomes" id="UP001140091"/>
    </source>
</evidence>